<dbReference type="GO" id="GO:0016491">
    <property type="term" value="F:oxidoreductase activity"/>
    <property type="evidence" value="ECO:0007669"/>
    <property type="project" value="UniProtKB-KW"/>
</dbReference>
<dbReference type="PRINTS" id="PR00080">
    <property type="entry name" value="SDRFAMILY"/>
</dbReference>
<dbReference type="PANTHER" id="PTHR43639">
    <property type="entry name" value="OXIDOREDUCTASE, SHORT-CHAIN DEHYDROGENASE/REDUCTASE FAMILY (AFU_ORTHOLOGUE AFUA_5G02870)"/>
    <property type="match status" value="1"/>
</dbReference>
<accession>A0A939LRA6</accession>
<protein>
    <submittedName>
        <fullName evidence="4">SDR family oxidoreductase</fullName>
    </submittedName>
</protein>
<dbReference type="SUPFAM" id="SSF51735">
    <property type="entry name" value="NAD(P)-binding Rossmann-fold domains"/>
    <property type="match status" value="1"/>
</dbReference>
<dbReference type="FunFam" id="3.40.50.720:FF:000084">
    <property type="entry name" value="Short-chain dehydrogenase reductase"/>
    <property type="match status" value="1"/>
</dbReference>
<dbReference type="Gene3D" id="3.40.50.720">
    <property type="entry name" value="NAD(P)-binding Rossmann-like Domain"/>
    <property type="match status" value="1"/>
</dbReference>
<dbReference type="PRINTS" id="PR00081">
    <property type="entry name" value="GDHRDH"/>
</dbReference>
<evidence type="ECO:0000313" key="5">
    <source>
        <dbReference type="Proteomes" id="UP000664209"/>
    </source>
</evidence>
<keyword evidence="5" id="KW-1185">Reference proteome</keyword>
<dbReference type="InterPro" id="IPR036291">
    <property type="entry name" value="NAD(P)-bd_dom_sf"/>
</dbReference>
<dbReference type="PANTHER" id="PTHR43639:SF1">
    <property type="entry name" value="SHORT-CHAIN DEHYDROGENASE_REDUCTASE FAMILY PROTEIN"/>
    <property type="match status" value="1"/>
</dbReference>
<proteinExistence type="inferred from homology"/>
<name>A0A939LRA6_9CELL</name>
<evidence type="ECO:0000256" key="2">
    <source>
        <dbReference type="ARBA" id="ARBA00023002"/>
    </source>
</evidence>
<organism evidence="4 5">
    <name type="scientific">Actinotalea soli</name>
    <dbReference type="NCBI Taxonomy" id="2819234"/>
    <lineage>
        <taxon>Bacteria</taxon>
        <taxon>Bacillati</taxon>
        <taxon>Actinomycetota</taxon>
        <taxon>Actinomycetes</taxon>
        <taxon>Micrococcales</taxon>
        <taxon>Cellulomonadaceae</taxon>
        <taxon>Actinotalea</taxon>
    </lineage>
</organism>
<dbReference type="EMBL" id="JAGEMK010000005">
    <property type="protein sequence ID" value="MBO1752388.1"/>
    <property type="molecule type" value="Genomic_DNA"/>
</dbReference>
<dbReference type="InterPro" id="IPR002347">
    <property type="entry name" value="SDR_fam"/>
</dbReference>
<evidence type="ECO:0000256" key="3">
    <source>
        <dbReference type="RuleBase" id="RU000363"/>
    </source>
</evidence>
<dbReference type="Proteomes" id="UP000664209">
    <property type="component" value="Unassembled WGS sequence"/>
</dbReference>
<dbReference type="InterPro" id="IPR020904">
    <property type="entry name" value="Sc_DH/Rdtase_CS"/>
</dbReference>
<dbReference type="AlphaFoldDB" id="A0A939LRA6"/>
<gene>
    <name evidence="4" type="ORF">J4G33_11305</name>
</gene>
<comment type="caution">
    <text evidence="4">The sequence shown here is derived from an EMBL/GenBank/DDBJ whole genome shotgun (WGS) entry which is preliminary data.</text>
</comment>
<dbReference type="Pfam" id="PF00106">
    <property type="entry name" value="adh_short"/>
    <property type="match status" value="1"/>
</dbReference>
<evidence type="ECO:0000256" key="1">
    <source>
        <dbReference type="ARBA" id="ARBA00006484"/>
    </source>
</evidence>
<dbReference type="RefSeq" id="WP_208056073.1">
    <property type="nucleotide sequence ID" value="NZ_JAGEMK010000005.1"/>
</dbReference>
<reference evidence="4" key="1">
    <citation type="submission" date="2021-03" db="EMBL/GenBank/DDBJ databases">
        <title>Actinotalea soli sp. nov., isolated from soil.</title>
        <authorList>
            <person name="Ping W."/>
            <person name="Zhang J."/>
        </authorList>
    </citation>
    <scope>NUCLEOTIDE SEQUENCE</scope>
    <source>
        <strain evidence="4">BY-33</strain>
    </source>
</reference>
<keyword evidence="2" id="KW-0560">Oxidoreductase</keyword>
<sequence>MARLDGMVVIVTGGARGMGAEDCRRLVSEGAQVVIGDVLDAEGQALDAELGDAAIFVHLDVASASSWAAAVEAAHEAYGTVTGLVNNAGVLSFSPVDTAEEADVTRLLQVNLTGAFLGIQAVVEDMKAAGGGSIVNISSAAGLVGMAGLAAYASSKWGMRGLTKCAALDLGRYGIRVSSIHPGGIRTPMAAGVDDAMFATQAIPRIGEVGEIASVVAFLLSEEASYITGAELAVDGGMVLGPLAPEPV</sequence>
<comment type="similarity">
    <text evidence="1 3">Belongs to the short-chain dehydrogenases/reductases (SDR) family.</text>
</comment>
<evidence type="ECO:0000313" key="4">
    <source>
        <dbReference type="EMBL" id="MBO1752388.1"/>
    </source>
</evidence>
<dbReference type="PROSITE" id="PS00061">
    <property type="entry name" value="ADH_SHORT"/>
    <property type="match status" value="1"/>
</dbReference>